<dbReference type="PANTHER" id="PTHR45588">
    <property type="entry name" value="TPR DOMAIN-CONTAINING PROTEIN"/>
    <property type="match status" value="1"/>
</dbReference>
<feature type="chain" id="PRO_5032668661" evidence="1">
    <location>
        <begin position="19"/>
        <end position="807"/>
    </location>
</feature>
<dbReference type="AlphaFoldDB" id="A0A816NFM5"/>
<sequence length="807" mass="91344">MLSIIFLTFATINKVIDCQSWNKSDGILPWESYIDLNDIQRPLGLTLNRSSLAHHHFAIGYFCLHSFMYDEAQDAFTLAINTKPTLIEAHIGKMLACKRALWSHTDIKCGLEAYYGAKLMLRATNITLSPLQSSLLSTVYQWYTNESLIRAGEQVFLSLIADLSETYPNETDIRVLWSLSLLNIASQEEFQDQIESTPVIEAREILKTVLTTEPNHPGALNYIIHTFDINQVDIAEKATDYASAYNKTALTLSYAQHMTAHIWMRTGAWLLAVSADTSAIRESFGLCATKLLDRLISISSIELENVLTQFNTTEQISSFLLCDAENRAHAMECLSYSRLQTGDWLGSINLIKDLMAANNQSFLIPNYYLSFAYRTHARTIIDLFFWFSYSDAFLNKTQLLSSFDEEQSMISLSDNATRWHPIWSEAGYRFADCFQLLVNLYMNRNTSSISSSIDNHLSRLVILSNRTNAMSKYISNSILIMIPQILGIRHYINGVWQESLNELNTANQIESTLIADINSPALMFARSSELLAMHLLIIYEQHRNQSNETNAFMYVLNGTKTSVDKFPSIALKLYKGSDQLAPNRAINTLGMARSNAYLNRHSIAVGLYQQLSFQMTSTHTHDDNFLKEANDYLARHSSANRVDLANLAAAYPNETDIRVLWGLSLLNVAFEKEFQGEIEPPPMIQARQVLQEALIAEPMHPSALHYLMHAYDVVQYNISIKALDYVSNYEKLVGTLSYPQHLLSYIWMRTGSLLKSESPDEKSLQVCLTSCILEVTGRIVNVPSTKFEPVLAQLDTADQFSPFVITM</sequence>
<protein>
    <submittedName>
        <fullName evidence="2">Uncharacterized protein</fullName>
    </submittedName>
</protein>
<name>A0A816NFM5_9BILA</name>
<keyword evidence="1" id="KW-0732">Signal</keyword>
<organism evidence="2 3">
    <name type="scientific">Rotaria magnacalcarata</name>
    <dbReference type="NCBI Taxonomy" id="392030"/>
    <lineage>
        <taxon>Eukaryota</taxon>
        <taxon>Metazoa</taxon>
        <taxon>Spiralia</taxon>
        <taxon>Gnathifera</taxon>
        <taxon>Rotifera</taxon>
        <taxon>Eurotatoria</taxon>
        <taxon>Bdelloidea</taxon>
        <taxon>Philodinida</taxon>
        <taxon>Philodinidae</taxon>
        <taxon>Rotaria</taxon>
    </lineage>
</organism>
<gene>
    <name evidence="2" type="ORF">WKI299_LOCUS7010</name>
</gene>
<proteinExistence type="predicted"/>
<evidence type="ECO:0000256" key="1">
    <source>
        <dbReference type="SAM" id="SignalP"/>
    </source>
</evidence>
<dbReference type="Proteomes" id="UP000663856">
    <property type="component" value="Unassembled WGS sequence"/>
</dbReference>
<accession>A0A816NFM5</accession>
<evidence type="ECO:0000313" key="3">
    <source>
        <dbReference type="Proteomes" id="UP000663856"/>
    </source>
</evidence>
<comment type="caution">
    <text evidence="2">The sequence shown here is derived from an EMBL/GenBank/DDBJ whole genome shotgun (WGS) entry which is preliminary data.</text>
</comment>
<dbReference type="PANTHER" id="PTHR45588:SF1">
    <property type="entry name" value="WW DOMAIN-CONTAINING PROTEIN"/>
    <property type="match status" value="1"/>
</dbReference>
<reference evidence="2" key="1">
    <citation type="submission" date="2021-02" db="EMBL/GenBank/DDBJ databases">
        <authorList>
            <person name="Nowell W R."/>
        </authorList>
    </citation>
    <scope>NUCLEOTIDE SEQUENCE</scope>
</reference>
<dbReference type="EMBL" id="CAJNRF010002087">
    <property type="protein sequence ID" value="CAF2033332.1"/>
    <property type="molecule type" value="Genomic_DNA"/>
</dbReference>
<feature type="signal peptide" evidence="1">
    <location>
        <begin position="1"/>
        <end position="18"/>
    </location>
</feature>
<evidence type="ECO:0000313" key="2">
    <source>
        <dbReference type="EMBL" id="CAF2033332.1"/>
    </source>
</evidence>